<keyword evidence="2" id="KW-1185">Reference proteome</keyword>
<name>A0A139WYS1_9CYAN</name>
<organism evidence="1 2">
    <name type="scientific">Scytonema hofmannii PCC 7110</name>
    <dbReference type="NCBI Taxonomy" id="128403"/>
    <lineage>
        <taxon>Bacteria</taxon>
        <taxon>Bacillati</taxon>
        <taxon>Cyanobacteriota</taxon>
        <taxon>Cyanophyceae</taxon>
        <taxon>Nostocales</taxon>
        <taxon>Scytonemataceae</taxon>
        <taxon>Scytonema</taxon>
    </lineage>
</organism>
<dbReference type="EMBL" id="ANNX02000046">
    <property type="protein sequence ID" value="KYC37604.1"/>
    <property type="molecule type" value="Genomic_DNA"/>
</dbReference>
<protein>
    <submittedName>
        <fullName evidence="1">Uncharacterized protein</fullName>
    </submittedName>
</protein>
<evidence type="ECO:0000313" key="2">
    <source>
        <dbReference type="Proteomes" id="UP000076925"/>
    </source>
</evidence>
<evidence type="ECO:0000313" key="1">
    <source>
        <dbReference type="EMBL" id="KYC37604.1"/>
    </source>
</evidence>
<dbReference type="Proteomes" id="UP000076925">
    <property type="component" value="Unassembled WGS sequence"/>
</dbReference>
<accession>A0A139WYS1</accession>
<comment type="caution">
    <text evidence="1">The sequence shown here is derived from an EMBL/GenBank/DDBJ whole genome shotgun (WGS) entry which is preliminary data.</text>
</comment>
<dbReference type="AlphaFoldDB" id="A0A139WYS1"/>
<gene>
    <name evidence="1" type="ORF">WA1_39765</name>
</gene>
<reference evidence="1 2" key="1">
    <citation type="journal article" date="2013" name="Genome Biol. Evol.">
        <title>Genomes of Stigonematalean cyanobacteria (subsection V) and the evolution of oxygenic photosynthesis from prokaryotes to plastids.</title>
        <authorList>
            <person name="Dagan T."/>
            <person name="Roettger M."/>
            <person name="Stucken K."/>
            <person name="Landan G."/>
            <person name="Koch R."/>
            <person name="Major P."/>
            <person name="Gould S.B."/>
            <person name="Goremykin V.V."/>
            <person name="Rippka R."/>
            <person name="Tandeau de Marsac N."/>
            <person name="Gugger M."/>
            <person name="Lockhart P.J."/>
            <person name="Allen J.F."/>
            <person name="Brune I."/>
            <person name="Maus I."/>
            <person name="Puhler A."/>
            <person name="Martin W.F."/>
        </authorList>
    </citation>
    <scope>NUCLEOTIDE SEQUENCE [LARGE SCALE GENOMIC DNA]</scope>
    <source>
        <strain evidence="1 2">PCC 7110</strain>
    </source>
</reference>
<dbReference type="STRING" id="128403.WA1_39765"/>
<sequence>MLKTRRMIQICQRNRVFEQIFPLTRLVLDFSFYRDDETFLMLKTRHMIQICQRNRVFERIFPLTRLVLEISLNP</sequence>
<proteinExistence type="predicted"/>